<keyword evidence="2" id="KW-0004">4Fe-4S</keyword>
<dbReference type="SUPFAM" id="SSF102114">
    <property type="entry name" value="Radical SAM enzymes"/>
    <property type="match status" value="1"/>
</dbReference>
<dbReference type="PROSITE" id="PS51918">
    <property type="entry name" value="RADICAL_SAM"/>
    <property type="match status" value="1"/>
</dbReference>
<evidence type="ECO:0000256" key="6">
    <source>
        <dbReference type="ARBA" id="ARBA00023014"/>
    </source>
</evidence>
<dbReference type="InterPro" id="IPR017200">
    <property type="entry name" value="PqqE-like"/>
</dbReference>
<evidence type="ECO:0000256" key="5">
    <source>
        <dbReference type="ARBA" id="ARBA00023004"/>
    </source>
</evidence>
<dbReference type="InterPro" id="IPR013785">
    <property type="entry name" value="Aldolase_TIM"/>
</dbReference>
<gene>
    <name evidence="8" type="ORF">FGU65_15340</name>
</gene>
<dbReference type="NCBIfam" id="TIGR04085">
    <property type="entry name" value="rSAM_more_4Fe4S"/>
    <property type="match status" value="1"/>
</dbReference>
<dbReference type="InterPro" id="IPR050377">
    <property type="entry name" value="Radical_SAM_PqqE_MftC-like"/>
</dbReference>
<evidence type="ECO:0000313" key="9">
    <source>
        <dbReference type="Proteomes" id="UP001168338"/>
    </source>
</evidence>
<dbReference type="InterPro" id="IPR023885">
    <property type="entry name" value="4Fe4S-binding_SPASM_dom"/>
</dbReference>
<evidence type="ECO:0000256" key="1">
    <source>
        <dbReference type="ARBA" id="ARBA00001966"/>
    </source>
</evidence>
<comment type="caution">
    <text evidence="8">The sequence shown here is derived from an EMBL/GenBank/DDBJ whole genome shotgun (WGS) entry which is preliminary data.</text>
</comment>
<evidence type="ECO:0000259" key="7">
    <source>
        <dbReference type="PROSITE" id="PS51918"/>
    </source>
</evidence>
<sequence>MDFHITNACNLRCIHCYAKAGKEVDEPLKNDEIFRILSEAKDFGISEVHLEGGEPLLRNDLKEICLYAKKIGLVTTVCTNGTLLDRNLLDFFKRVQLDGLFFTVFSLDNKIHDGITQIRGSHEKTIRALKLSIGQGIRIGVFTPVCRKNLDGIRCLTEHLSSLGVHFHAYIHMSPVGRGSDIEDLILNAQEWIDFTDLIMESSGKYNLEMKLESFAVRRADFKNAKNKRSKCKANDVCFLHVLASGEVYPCPLLIGNNEYLLGNLRISSFSSILEKLKGINVSSEYCTRCDIFDACGGGCIAYREISKLSFDPRCKNGEYILSCPTYISSFNNAGE</sequence>
<feature type="domain" description="Radical SAM core" evidence="7">
    <location>
        <begin position="1"/>
        <end position="205"/>
    </location>
</feature>
<comment type="cofactor">
    <cofactor evidence="1">
        <name>[4Fe-4S] cluster</name>
        <dbReference type="ChEBI" id="CHEBI:49883"/>
    </cofactor>
</comment>
<dbReference type="CDD" id="cd01335">
    <property type="entry name" value="Radical_SAM"/>
    <property type="match status" value="1"/>
</dbReference>
<protein>
    <submittedName>
        <fullName evidence="8">Radical SAM protein</fullName>
    </submittedName>
</protein>
<dbReference type="RefSeq" id="WP_301665442.1">
    <property type="nucleotide sequence ID" value="NZ_VCYH01000020.1"/>
</dbReference>
<dbReference type="Gene3D" id="3.20.20.70">
    <property type="entry name" value="Aldolase class I"/>
    <property type="match status" value="1"/>
</dbReference>
<name>A0ABT8ME67_9EURY</name>
<dbReference type="Pfam" id="PF04055">
    <property type="entry name" value="Radical_SAM"/>
    <property type="match status" value="1"/>
</dbReference>
<keyword evidence="9" id="KW-1185">Reference proteome</keyword>
<keyword evidence="3" id="KW-0949">S-adenosyl-L-methionine</keyword>
<dbReference type="PANTHER" id="PTHR11228">
    <property type="entry name" value="RADICAL SAM DOMAIN PROTEIN"/>
    <property type="match status" value="1"/>
</dbReference>
<dbReference type="SFLD" id="SFLDG01386">
    <property type="entry name" value="main_SPASM_domain-containing"/>
    <property type="match status" value="1"/>
</dbReference>
<dbReference type="EMBL" id="VCYH01000020">
    <property type="protein sequence ID" value="MDN7026235.1"/>
    <property type="molecule type" value="Genomic_DNA"/>
</dbReference>
<dbReference type="PANTHER" id="PTHR11228:SF35">
    <property type="entry name" value="MOLYBDENUM COFACTOR BIOSYNTHESIS PROTEIN A-RELATED"/>
    <property type="match status" value="1"/>
</dbReference>
<dbReference type="SFLD" id="SFLDS00029">
    <property type="entry name" value="Radical_SAM"/>
    <property type="match status" value="1"/>
</dbReference>
<dbReference type="SFLD" id="SFLDG01067">
    <property type="entry name" value="SPASM/twitch_domain_containing"/>
    <property type="match status" value="1"/>
</dbReference>
<organism evidence="8 9">
    <name type="scientific">Methanoculleus frigidifontis</name>
    <dbReference type="NCBI Taxonomy" id="2584085"/>
    <lineage>
        <taxon>Archaea</taxon>
        <taxon>Methanobacteriati</taxon>
        <taxon>Methanobacteriota</taxon>
        <taxon>Stenosarchaea group</taxon>
        <taxon>Methanomicrobia</taxon>
        <taxon>Methanomicrobiales</taxon>
        <taxon>Methanomicrobiaceae</taxon>
        <taxon>Methanoculleus</taxon>
    </lineage>
</organism>
<reference evidence="8" key="1">
    <citation type="submission" date="2019-05" db="EMBL/GenBank/DDBJ databases">
        <title>Methanoculleus sp. FWC-SCC1, a methanogenic archaeon isolated from deep marine cold seep.</title>
        <authorList>
            <person name="Chen Y.-W."/>
            <person name="Chen S.-C."/>
            <person name="Teng N.-H."/>
            <person name="Lai M.-C."/>
        </authorList>
    </citation>
    <scope>NUCLEOTIDE SEQUENCE</scope>
    <source>
        <strain evidence="8">FWC-SCC1</strain>
    </source>
</reference>
<keyword evidence="6" id="KW-0411">Iron-sulfur</keyword>
<dbReference type="Proteomes" id="UP001168338">
    <property type="component" value="Unassembled WGS sequence"/>
</dbReference>
<evidence type="ECO:0000256" key="4">
    <source>
        <dbReference type="ARBA" id="ARBA00022723"/>
    </source>
</evidence>
<dbReference type="InterPro" id="IPR007197">
    <property type="entry name" value="rSAM"/>
</dbReference>
<dbReference type="InterPro" id="IPR058240">
    <property type="entry name" value="rSAM_sf"/>
</dbReference>
<accession>A0ABT8ME67</accession>
<evidence type="ECO:0000313" key="8">
    <source>
        <dbReference type="EMBL" id="MDN7026235.1"/>
    </source>
</evidence>
<keyword evidence="4" id="KW-0479">Metal-binding</keyword>
<evidence type="ECO:0000256" key="3">
    <source>
        <dbReference type="ARBA" id="ARBA00022691"/>
    </source>
</evidence>
<dbReference type="PIRSF" id="PIRSF037420">
    <property type="entry name" value="PQQ_syn_pqqE"/>
    <property type="match status" value="1"/>
</dbReference>
<keyword evidence="5" id="KW-0408">Iron</keyword>
<proteinExistence type="predicted"/>
<evidence type="ECO:0000256" key="2">
    <source>
        <dbReference type="ARBA" id="ARBA00022485"/>
    </source>
</evidence>